<evidence type="ECO:0000259" key="8">
    <source>
        <dbReference type="PROSITE" id="PS50043"/>
    </source>
</evidence>
<sequence length="215" mass="24278">MINVMIVDDQNIIKEGLAVLLNNEEDMNVVATASNGEQAINQCKTTAIDVILMDIRMPVINGVEATKGIKEYNNKIQILILTTFDDEEYIFNSLKNGASGYILKDSSPKEIGHAIRTVYKRQTFFQPNVATKVVEQFLEMAQETKKEKPSKQIEKLTTREVEICKLLSEGKNNKEIGEVLFITEGTVKNHITNILMKLDLRDRTQLAIFSVKNLS</sequence>
<feature type="domain" description="Response regulatory" evidence="9">
    <location>
        <begin position="3"/>
        <end position="119"/>
    </location>
</feature>
<dbReference type="PRINTS" id="PR00038">
    <property type="entry name" value="HTHLUXR"/>
</dbReference>
<evidence type="ECO:0000256" key="3">
    <source>
        <dbReference type="ARBA" id="ARBA00023015"/>
    </source>
</evidence>
<dbReference type="SMART" id="SM00421">
    <property type="entry name" value="HTH_LUXR"/>
    <property type="match status" value="1"/>
</dbReference>
<dbReference type="GO" id="GO:0006355">
    <property type="term" value="P:regulation of DNA-templated transcription"/>
    <property type="evidence" value="ECO:0007669"/>
    <property type="project" value="InterPro"/>
</dbReference>
<evidence type="ECO:0000313" key="10">
    <source>
        <dbReference type="EMBL" id="TCK87921.1"/>
    </source>
</evidence>
<feature type="domain" description="HTH luxR-type" evidence="8">
    <location>
        <begin position="149"/>
        <end position="214"/>
    </location>
</feature>
<dbReference type="AlphaFoldDB" id="A0A4V2PZ00"/>
<organism evidence="10 11">
    <name type="scientific">Natranaerovirga hydrolytica</name>
    <dbReference type="NCBI Taxonomy" id="680378"/>
    <lineage>
        <taxon>Bacteria</taxon>
        <taxon>Bacillati</taxon>
        <taxon>Bacillota</taxon>
        <taxon>Clostridia</taxon>
        <taxon>Lachnospirales</taxon>
        <taxon>Natranaerovirgaceae</taxon>
        <taxon>Natranaerovirga</taxon>
    </lineage>
</organism>
<dbReference type="InterPro" id="IPR039420">
    <property type="entry name" value="WalR-like"/>
</dbReference>
<evidence type="ECO:0000256" key="7">
    <source>
        <dbReference type="PROSITE-ProRule" id="PRU00169"/>
    </source>
</evidence>
<dbReference type="Pfam" id="PF00072">
    <property type="entry name" value="Response_reg"/>
    <property type="match status" value="1"/>
</dbReference>
<dbReference type="SMART" id="SM00448">
    <property type="entry name" value="REC"/>
    <property type="match status" value="1"/>
</dbReference>
<keyword evidence="5" id="KW-0804">Transcription</keyword>
<evidence type="ECO:0000313" key="11">
    <source>
        <dbReference type="Proteomes" id="UP000294545"/>
    </source>
</evidence>
<dbReference type="Gene3D" id="3.40.50.2300">
    <property type="match status" value="1"/>
</dbReference>
<reference evidence="10 11" key="1">
    <citation type="submission" date="2019-03" db="EMBL/GenBank/DDBJ databases">
        <title>Genomic Encyclopedia of Type Strains, Phase IV (KMG-IV): sequencing the most valuable type-strain genomes for metagenomic binning, comparative biology and taxonomic classification.</title>
        <authorList>
            <person name="Goeker M."/>
        </authorList>
    </citation>
    <scope>NUCLEOTIDE SEQUENCE [LARGE SCALE GENOMIC DNA]</scope>
    <source>
        <strain evidence="10 11">DSM 24176</strain>
    </source>
</reference>
<dbReference type="InterPro" id="IPR016032">
    <property type="entry name" value="Sig_transdc_resp-reg_C-effctor"/>
</dbReference>
<dbReference type="InterPro" id="IPR011006">
    <property type="entry name" value="CheY-like_superfamily"/>
</dbReference>
<protein>
    <recommendedName>
        <fullName evidence="1">Stage 0 sporulation protein A homolog</fullName>
    </recommendedName>
</protein>
<keyword evidence="2 7" id="KW-0597">Phosphoprotein</keyword>
<evidence type="ECO:0000256" key="1">
    <source>
        <dbReference type="ARBA" id="ARBA00018672"/>
    </source>
</evidence>
<accession>A0A4V2PZ00</accession>
<proteinExistence type="predicted"/>
<dbReference type="InterPro" id="IPR000792">
    <property type="entry name" value="Tscrpt_reg_LuxR_C"/>
</dbReference>
<dbReference type="Proteomes" id="UP000294545">
    <property type="component" value="Unassembled WGS sequence"/>
</dbReference>
<dbReference type="OrthoDB" id="9779069at2"/>
<evidence type="ECO:0000256" key="5">
    <source>
        <dbReference type="ARBA" id="ARBA00023163"/>
    </source>
</evidence>
<dbReference type="CDD" id="cd06170">
    <property type="entry name" value="LuxR_C_like"/>
    <property type="match status" value="1"/>
</dbReference>
<dbReference type="GO" id="GO:0003677">
    <property type="term" value="F:DNA binding"/>
    <property type="evidence" value="ECO:0007669"/>
    <property type="project" value="UniProtKB-KW"/>
</dbReference>
<dbReference type="PROSITE" id="PS50110">
    <property type="entry name" value="RESPONSE_REGULATORY"/>
    <property type="match status" value="1"/>
</dbReference>
<feature type="modified residue" description="4-aspartylphosphate" evidence="7">
    <location>
        <position position="54"/>
    </location>
</feature>
<dbReference type="PROSITE" id="PS00622">
    <property type="entry name" value="HTH_LUXR_1"/>
    <property type="match status" value="1"/>
</dbReference>
<keyword evidence="11" id="KW-1185">Reference proteome</keyword>
<evidence type="ECO:0000256" key="4">
    <source>
        <dbReference type="ARBA" id="ARBA00023125"/>
    </source>
</evidence>
<name>A0A4V2PZ00_9FIRM</name>
<dbReference type="GO" id="GO:0000160">
    <property type="term" value="P:phosphorelay signal transduction system"/>
    <property type="evidence" value="ECO:0007669"/>
    <property type="project" value="InterPro"/>
</dbReference>
<dbReference type="InterPro" id="IPR001789">
    <property type="entry name" value="Sig_transdc_resp-reg_receiver"/>
</dbReference>
<dbReference type="SUPFAM" id="SSF46894">
    <property type="entry name" value="C-terminal effector domain of the bipartite response regulators"/>
    <property type="match status" value="1"/>
</dbReference>
<dbReference type="SUPFAM" id="SSF52172">
    <property type="entry name" value="CheY-like"/>
    <property type="match status" value="1"/>
</dbReference>
<keyword evidence="4" id="KW-0238">DNA-binding</keyword>
<dbReference type="PROSITE" id="PS50043">
    <property type="entry name" value="HTH_LUXR_2"/>
    <property type="match status" value="1"/>
</dbReference>
<dbReference type="PANTHER" id="PTHR43214:SF40">
    <property type="entry name" value="TRANSCRIPTIONAL REGULATORY PROTEIN LNRK"/>
    <property type="match status" value="1"/>
</dbReference>
<dbReference type="CDD" id="cd17535">
    <property type="entry name" value="REC_NarL-like"/>
    <property type="match status" value="1"/>
</dbReference>
<comment type="caution">
    <text evidence="10">The sequence shown here is derived from an EMBL/GenBank/DDBJ whole genome shotgun (WGS) entry which is preliminary data.</text>
</comment>
<evidence type="ECO:0000256" key="2">
    <source>
        <dbReference type="ARBA" id="ARBA00022553"/>
    </source>
</evidence>
<evidence type="ECO:0000259" key="9">
    <source>
        <dbReference type="PROSITE" id="PS50110"/>
    </source>
</evidence>
<gene>
    <name evidence="10" type="ORF">EDC19_2765</name>
</gene>
<dbReference type="RefSeq" id="WP_132283413.1">
    <property type="nucleotide sequence ID" value="NZ_SMGQ01000018.1"/>
</dbReference>
<evidence type="ECO:0000256" key="6">
    <source>
        <dbReference type="ARBA" id="ARBA00024867"/>
    </source>
</evidence>
<comment type="function">
    <text evidence="6">May play the central regulatory role in sporulation. It may be an element of the effector pathway responsible for the activation of sporulation genes in response to nutritional stress. Spo0A may act in concert with spo0H (a sigma factor) to control the expression of some genes that are critical to the sporulation process.</text>
</comment>
<dbReference type="PANTHER" id="PTHR43214">
    <property type="entry name" value="TWO-COMPONENT RESPONSE REGULATOR"/>
    <property type="match status" value="1"/>
</dbReference>
<dbReference type="InterPro" id="IPR058245">
    <property type="entry name" value="NreC/VraR/RcsB-like_REC"/>
</dbReference>
<dbReference type="Pfam" id="PF00196">
    <property type="entry name" value="GerE"/>
    <property type="match status" value="1"/>
</dbReference>
<keyword evidence="3" id="KW-0805">Transcription regulation</keyword>
<dbReference type="EMBL" id="SMGQ01000018">
    <property type="protein sequence ID" value="TCK87921.1"/>
    <property type="molecule type" value="Genomic_DNA"/>
</dbReference>